<organism evidence="10 12">
    <name type="scientific">Rothia dentocariosa</name>
    <dbReference type="NCBI Taxonomy" id="2047"/>
    <lineage>
        <taxon>Bacteria</taxon>
        <taxon>Bacillati</taxon>
        <taxon>Actinomycetota</taxon>
        <taxon>Actinomycetes</taxon>
        <taxon>Micrococcales</taxon>
        <taxon>Micrococcaceae</taxon>
        <taxon>Rothia</taxon>
    </lineage>
</organism>
<evidence type="ECO:0000313" key="12">
    <source>
        <dbReference type="Proteomes" id="UP000219947"/>
    </source>
</evidence>
<feature type="transmembrane region" description="Helical" evidence="8">
    <location>
        <begin position="98"/>
        <end position="116"/>
    </location>
</feature>
<feature type="transmembrane region" description="Helical" evidence="8">
    <location>
        <begin position="376"/>
        <end position="407"/>
    </location>
</feature>
<feature type="transmembrane region" description="Helical" evidence="8">
    <location>
        <begin position="40"/>
        <end position="59"/>
    </location>
</feature>
<dbReference type="GO" id="GO:0005345">
    <property type="term" value="F:purine nucleobase transmembrane transporter activity"/>
    <property type="evidence" value="ECO:0007669"/>
    <property type="project" value="TreeGrafter"/>
</dbReference>
<comment type="subcellular location">
    <subcellularLocation>
        <location evidence="1">Endomembrane system</location>
        <topology evidence="1">Multi-pass membrane protein</topology>
    </subcellularLocation>
</comment>
<feature type="compositionally biased region" description="Polar residues" evidence="7">
    <location>
        <begin position="1"/>
        <end position="19"/>
    </location>
</feature>
<feature type="transmembrane region" description="Helical" evidence="8">
    <location>
        <begin position="198"/>
        <end position="217"/>
    </location>
</feature>
<evidence type="ECO:0000313" key="11">
    <source>
        <dbReference type="Proteomes" id="UP000216195"/>
    </source>
</evidence>
<keyword evidence="5 8" id="KW-1133">Transmembrane helix</keyword>
<dbReference type="Pfam" id="PF00860">
    <property type="entry name" value="Xan_ur_permease"/>
    <property type="match status" value="1"/>
</dbReference>
<dbReference type="InterPro" id="IPR006043">
    <property type="entry name" value="NCS2"/>
</dbReference>
<evidence type="ECO:0000256" key="3">
    <source>
        <dbReference type="ARBA" id="ARBA00022448"/>
    </source>
</evidence>
<dbReference type="GO" id="GO:0005886">
    <property type="term" value="C:plasma membrane"/>
    <property type="evidence" value="ECO:0007669"/>
    <property type="project" value="TreeGrafter"/>
</dbReference>
<feature type="transmembrane region" description="Helical" evidence="8">
    <location>
        <begin position="419"/>
        <end position="452"/>
    </location>
</feature>
<dbReference type="AlphaFoldDB" id="A0A2A8D558"/>
<evidence type="ECO:0000256" key="2">
    <source>
        <dbReference type="ARBA" id="ARBA00005697"/>
    </source>
</evidence>
<keyword evidence="12" id="KW-1185">Reference proteome</keyword>
<evidence type="ECO:0000256" key="6">
    <source>
        <dbReference type="ARBA" id="ARBA00023136"/>
    </source>
</evidence>
<dbReference type="InterPro" id="IPR045018">
    <property type="entry name" value="Azg-like"/>
</dbReference>
<dbReference type="RefSeq" id="WP_095343742.1">
    <property type="nucleotide sequence ID" value="NZ_CAURLQ010000017.1"/>
</dbReference>
<dbReference type="Proteomes" id="UP000219947">
    <property type="component" value="Unassembled WGS sequence"/>
</dbReference>
<evidence type="ECO:0000256" key="4">
    <source>
        <dbReference type="ARBA" id="ARBA00022692"/>
    </source>
</evidence>
<feature type="transmembrane region" description="Helical" evidence="8">
    <location>
        <begin position="71"/>
        <end position="91"/>
    </location>
</feature>
<keyword evidence="6 8" id="KW-0472">Membrane</keyword>
<gene>
    <name evidence="9" type="ORF">B8W87_08010</name>
    <name evidence="10" type="ORF">CRM92_07890</name>
</gene>
<evidence type="ECO:0000313" key="9">
    <source>
        <dbReference type="EMBL" id="PAK85331.1"/>
    </source>
</evidence>
<keyword evidence="4 8" id="KW-0812">Transmembrane</keyword>
<name>A0A2A8D558_9MICC</name>
<feature type="transmembrane region" description="Helical" evidence="8">
    <location>
        <begin position="156"/>
        <end position="178"/>
    </location>
</feature>
<dbReference type="PANTHER" id="PTHR43337:SF1">
    <property type="entry name" value="XANTHINE_URACIL PERMEASE C887.17-RELATED"/>
    <property type="match status" value="1"/>
</dbReference>
<accession>A0A2A8D558</accession>
<dbReference type="PANTHER" id="PTHR43337">
    <property type="entry name" value="XANTHINE/URACIL PERMEASE C887.17-RELATED"/>
    <property type="match status" value="1"/>
</dbReference>
<evidence type="ECO:0000256" key="5">
    <source>
        <dbReference type="ARBA" id="ARBA00022989"/>
    </source>
</evidence>
<evidence type="ECO:0000256" key="1">
    <source>
        <dbReference type="ARBA" id="ARBA00004127"/>
    </source>
</evidence>
<comment type="caution">
    <text evidence="10">The sequence shown here is derived from an EMBL/GenBank/DDBJ whole genome shotgun (WGS) entry which is preliminary data.</text>
</comment>
<reference evidence="10" key="2">
    <citation type="submission" date="2017-10" db="EMBL/GenBank/DDBJ databases">
        <title>Kefir isolates.</title>
        <authorList>
            <person name="Kim Y."/>
            <person name="Blasche S."/>
        </authorList>
    </citation>
    <scope>NUCLEOTIDE SEQUENCE [LARGE SCALE GENOMIC DNA]</scope>
    <source>
        <strain evidence="10">OG2-2</strain>
    </source>
</reference>
<evidence type="ECO:0000256" key="7">
    <source>
        <dbReference type="SAM" id="MobiDB-lite"/>
    </source>
</evidence>
<dbReference type="Proteomes" id="UP000216195">
    <property type="component" value="Unassembled WGS sequence"/>
</dbReference>
<dbReference type="EMBL" id="NCWU01000009">
    <property type="protein sequence ID" value="PAK85331.1"/>
    <property type="molecule type" value="Genomic_DNA"/>
</dbReference>
<sequence length="487" mass="50743">MSSENTAAPQTPKPSSSGGTLDRYFNITERGSTISTEIRGGLATFFAMSYIVVLNPLILGLTPDSSGRSLGVPQVAAMTALVAGVMTILLGVYAKHPFAMAAGLGVNALLATTIATTPNLTWPQIMGLVVWAGVLMTALVLTGFRTAVFDAVPESLKTAIVVGIGLFIAFVGLVNAGIIRRAETGSTPVVFGVHGHLLGWPTLVFIVGLFLTIILYVRKVRGAILYGMLASTALSLILEAVAPSGSVQANPLGWSLNVPTWDGSGFGLPDFSLLFSADLFGAFSSLGAMASILLVFTILISAFFDVMGSIMGMAVEAGSIDEDGKIKDIDRLLLVDALGAVAGGGTSTSTNQVFVESATGIGAGARTGLANVVTGVLFLGAIFLSPLVTIVPFEAVAPAMVFVGFLMVRQAVNVDWNDLALGISAFLTIVIMPLSYSIAHGIGIGFISYTVIRVATGRGREVHWLMYVVSAVFAVHFGMGLIEGWMR</sequence>
<protein>
    <submittedName>
        <fullName evidence="9 10">Permease</fullName>
    </submittedName>
</protein>
<feature type="transmembrane region" description="Helical" evidence="8">
    <location>
        <begin position="122"/>
        <end position="144"/>
    </location>
</feature>
<feature type="transmembrane region" description="Helical" evidence="8">
    <location>
        <begin position="279"/>
        <end position="304"/>
    </location>
</feature>
<dbReference type="EMBL" id="PDEV01000003">
    <property type="protein sequence ID" value="PEN16004.1"/>
    <property type="molecule type" value="Genomic_DNA"/>
</dbReference>
<keyword evidence="3" id="KW-0813">Transport</keyword>
<evidence type="ECO:0000256" key="8">
    <source>
        <dbReference type="SAM" id="Phobius"/>
    </source>
</evidence>
<feature type="region of interest" description="Disordered" evidence="7">
    <location>
        <begin position="1"/>
        <end position="22"/>
    </location>
</feature>
<comment type="similarity">
    <text evidence="2">Belongs to the nucleobase:cation symporter-2 (NCS2) (TC 2.A.40) family. Azg-like subfamily.</text>
</comment>
<feature type="transmembrane region" description="Helical" evidence="8">
    <location>
        <begin position="464"/>
        <end position="482"/>
    </location>
</feature>
<proteinExistence type="inferred from homology"/>
<feature type="transmembrane region" description="Helical" evidence="8">
    <location>
        <begin position="224"/>
        <end position="242"/>
    </location>
</feature>
<dbReference type="GO" id="GO:0012505">
    <property type="term" value="C:endomembrane system"/>
    <property type="evidence" value="ECO:0007669"/>
    <property type="project" value="UniProtKB-SubCell"/>
</dbReference>
<evidence type="ECO:0000313" key="10">
    <source>
        <dbReference type="EMBL" id="PEN16004.1"/>
    </source>
</evidence>
<reference evidence="9 11" key="1">
    <citation type="submission" date="2017-04" db="EMBL/GenBank/DDBJ databases">
        <title>Kefir bacterial isolates.</title>
        <authorList>
            <person name="Kim Y."/>
            <person name="Blasche S."/>
            <person name="Patil K.R."/>
        </authorList>
    </citation>
    <scope>NUCLEOTIDE SEQUENCE [LARGE SCALE GENOMIC DNA]</scope>
    <source>
        <strain evidence="9 11">OG2-1</strain>
    </source>
</reference>